<keyword evidence="5 14" id="KW-0121">Carboxypeptidase</keyword>
<keyword evidence="3 14" id="KW-1003">Cell membrane</keyword>
<keyword evidence="11 14" id="KW-1133">Transmembrane helix</keyword>
<keyword evidence="13 14" id="KW-0961">Cell wall biogenesis/degradation</keyword>
<keyword evidence="12 14" id="KW-0472">Membrane</keyword>
<dbReference type="Gene3D" id="3.90.1310.10">
    <property type="entry name" value="Penicillin-binding protein 2a (Domain 2)"/>
    <property type="match status" value="1"/>
</dbReference>
<feature type="domain" description="Penicillin-binding protein transpeptidase" evidence="15">
    <location>
        <begin position="243"/>
        <end position="584"/>
    </location>
</feature>
<comment type="pathway">
    <text evidence="14">Cell wall biogenesis; peptidoglycan biosynthesis.</text>
</comment>
<sequence length="615" mass="69507">MVIILFCNLYYLQIISFKDYQTRSNENRIKVMPVVPPRGIIYDRNHVVLAENSPVYHLVMYPNRQINTEKTIRSLSKLLELGLSEKEIKRLLYESKTRKRFSGVELSNFLTEEQIATFAVNSYKYPNTQVVANLKRFYPFADITTHTTGYVSRINTKDVKKLQAEGKLDNYEGSTEIGKLGIEKYYEDYLHGMTGSSKVEVNSHGQIIRTLKYDPPEPGRDLTLTIDIRLQYYAQEIFGKMKGAVIAIDPANGEILAMYSNPSYDPNPFVRGIRNGEYSRLINNPGRPLINRATQGGYAPASTVKPLLCVMGLNEKLISPNTPFFGPPYFKLPGSTHQFRDWRAWGHGWMDLYRAIEISADTYFYDLAYRAGINRIHDYLDRFGFGRTTGVDLYEESLGINPSREWKRARFNQQWHLGDTVPIGIGQGYWTSTLIQLAKAHSTLANRGITRTPHLLKEVIDPLTAKITKYKQKESKDTLKVESKDYFDTCASGMYLVVNGPEGTGRRAFFGAKYKAAGKSGTAQVVSIKQGEKYNASKLKAEHRDNALFVAFAPFKKPRILVAVILENEGGGSTKAAPIARAMIDKYLIDLYPNGYMGDEPEVVKFGMGGTVVLQ</sequence>
<dbReference type="SUPFAM" id="SSF56601">
    <property type="entry name" value="beta-lactamase/transpeptidase-like"/>
    <property type="match status" value="1"/>
</dbReference>
<dbReference type="InterPro" id="IPR050515">
    <property type="entry name" value="Beta-lactam/transpept"/>
</dbReference>
<comment type="catalytic activity">
    <reaction evidence="14">
        <text>Preferential cleavage: (Ac)2-L-Lys-D-Ala-|-D-Ala. Also transpeptidation of peptidyl-alanyl moieties that are N-acyl substituents of D-alanine.</text>
        <dbReference type="EC" id="3.4.16.4"/>
    </reaction>
</comment>
<keyword evidence="10 14" id="KW-0573">Peptidoglycan synthesis</keyword>
<dbReference type="InterPro" id="IPR005311">
    <property type="entry name" value="PBP_dimer"/>
</dbReference>
<comment type="function">
    <text evidence="14">Catalyzes cross-linking of the peptidoglycan cell wall.</text>
</comment>
<evidence type="ECO:0000256" key="12">
    <source>
        <dbReference type="ARBA" id="ARBA00023136"/>
    </source>
</evidence>
<keyword evidence="9 14" id="KW-0133">Cell shape</keyword>
<dbReference type="NCBIfam" id="TIGR03423">
    <property type="entry name" value="pbp2_mrdA"/>
    <property type="match status" value="1"/>
</dbReference>
<dbReference type="PANTHER" id="PTHR30627">
    <property type="entry name" value="PEPTIDOGLYCAN D,D-TRANSPEPTIDASE"/>
    <property type="match status" value="1"/>
</dbReference>
<keyword evidence="8 14" id="KW-0378">Hydrolase</keyword>
<keyword evidence="6 14" id="KW-0645">Protease</keyword>
<protein>
    <recommendedName>
        <fullName evidence="14">Peptidoglycan D,D-transpeptidase MrdA</fullName>
        <ecNumber evidence="14">3.4.16.4</ecNumber>
    </recommendedName>
    <alternativeName>
        <fullName evidence="14">Penicillin-binding protein 2</fullName>
        <shortName evidence="14">PBP-2</shortName>
    </alternativeName>
</protein>
<comment type="similarity">
    <text evidence="14">Belongs to the transpeptidase family. MrdA subfamily.</text>
</comment>
<evidence type="ECO:0000256" key="13">
    <source>
        <dbReference type="ARBA" id="ARBA00023316"/>
    </source>
</evidence>
<dbReference type="EMBL" id="JAGFNY010000002">
    <property type="protein sequence ID" value="MBW7569563.1"/>
    <property type="molecule type" value="Genomic_DNA"/>
</dbReference>
<evidence type="ECO:0000256" key="4">
    <source>
        <dbReference type="ARBA" id="ARBA00022519"/>
    </source>
</evidence>
<evidence type="ECO:0000256" key="2">
    <source>
        <dbReference type="ARBA" id="ARBA00004236"/>
    </source>
</evidence>
<organism evidence="17 18">
    <name type="scientific">Succinivibrio faecicola</name>
    <dbReference type="NCBI Taxonomy" id="2820300"/>
    <lineage>
        <taxon>Bacteria</taxon>
        <taxon>Pseudomonadati</taxon>
        <taxon>Pseudomonadota</taxon>
        <taxon>Gammaproteobacteria</taxon>
        <taxon>Aeromonadales</taxon>
        <taxon>Succinivibrionaceae</taxon>
        <taxon>Succinivibrio</taxon>
    </lineage>
</organism>
<evidence type="ECO:0000256" key="5">
    <source>
        <dbReference type="ARBA" id="ARBA00022645"/>
    </source>
</evidence>
<dbReference type="InterPro" id="IPR017790">
    <property type="entry name" value="Penicillin-binding_protein_2"/>
</dbReference>
<accession>A0ABS7DE35</accession>
<dbReference type="Gene3D" id="3.30.1390.30">
    <property type="entry name" value="Penicillin-binding protein 2a, domain 3"/>
    <property type="match status" value="1"/>
</dbReference>
<evidence type="ECO:0000256" key="10">
    <source>
        <dbReference type="ARBA" id="ARBA00022984"/>
    </source>
</evidence>
<evidence type="ECO:0000256" key="14">
    <source>
        <dbReference type="HAMAP-Rule" id="MF_02081"/>
    </source>
</evidence>
<dbReference type="InterPro" id="IPR012338">
    <property type="entry name" value="Beta-lactam/transpept-like"/>
</dbReference>
<comment type="caution">
    <text evidence="14">Lacks conserved residue(s) required for the propagation of feature annotation.</text>
</comment>
<reference evidence="17 18" key="1">
    <citation type="submission" date="2021-03" db="EMBL/GenBank/DDBJ databases">
        <title>Succinivibrio sp. nov. isolated from feces of cow.</title>
        <authorList>
            <person name="Choi J.-Y."/>
        </authorList>
    </citation>
    <scope>NUCLEOTIDE SEQUENCE [LARGE SCALE GENOMIC DNA]</scope>
    <source>
        <strain evidence="17 18">AGMB01872</strain>
    </source>
</reference>
<comment type="subcellular location">
    <subcellularLocation>
        <location evidence="2">Cell membrane</location>
    </subcellularLocation>
    <subcellularLocation>
        <location evidence="1">Membrane</location>
        <topology evidence="1">Single-pass membrane protein</topology>
    </subcellularLocation>
</comment>
<dbReference type="Pfam" id="PF00905">
    <property type="entry name" value="Transpeptidase"/>
    <property type="match status" value="1"/>
</dbReference>
<proteinExistence type="inferred from homology"/>
<keyword evidence="18" id="KW-1185">Reference proteome</keyword>
<dbReference type="Gene3D" id="3.40.710.10">
    <property type="entry name" value="DD-peptidase/beta-lactamase superfamily"/>
    <property type="match status" value="1"/>
</dbReference>
<evidence type="ECO:0000259" key="15">
    <source>
        <dbReference type="Pfam" id="PF00905"/>
    </source>
</evidence>
<evidence type="ECO:0000256" key="7">
    <source>
        <dbReference type="ARBA" id="ARBA00022692"/>
    </source>
</evidence>
<dbReference type="EC" id="3.4.16.4" evidence="14"/>
<name>A0ABS7DE35_9GAMM</name>
<dbReference type="InterPro" id="IPR036138">
    <property type="entry name" value="PBP_dimer_sf"/>
</dbReference>
<feature type="active site" description="Acyl-ester intermediate" evidence="14">
    <location>
        <position position="302"/>
    </location>
</feature>
<dbReference type="PANTHER" id="PTHR30627:SF2">
    <property type="entry name" value="PEPTIDOGLYCAN D,D-TRANSPEPTIDASE MRDA"/>
    <property type="match status" value="1"/>
</dbReference>
<dbReference type="InterPro" id="IPR001460">
    <property type="entry name" value="PCN-bd_Tpept"/>
</dbReference>
<evidence type="ECO:0000256" key="6">
    <source>
        <dbReference type="ARBA" id="ARBA00022670"/>
    </source>
</evidence>
<keyword evidence="4 14" id="KW-0997">Cell inner membrane</keyword>
<keyword evidence="7 14" id="KW-0812">Transmembrane</keyword>
<dbReference type="HAMAP" id="MF_02081">
    <property type="entry name" value="MrdA_transpept"/>
    <property type="match status" value="1"/>
</dbReference>
<evidence type="ECO:0000256" key="8">
    <source>
        <dbReference type="ARBA" id="ARBA00022801"/>
    </source>
</evidence>
<evidence type="ECO:0000259" key="16">
    <source>
        <dbReference type="Pfam" id="PF03717"/>
    </source>
</evidence>
<feature type="domain" description="Penicillin-binding protein dimerisation" evidence="16">
    <location>
        <begin position="34"/>
        <end position="211"/>
    </location>
</feature>
<gene>
    <name evidence="14 17" type="primary">mrdA</name>
    <name evidence="17" type="ORF">J5V48_01490</name>
</gene>
<comment type="caution">
    <text evidence="17">The sequence shown here is derived from an EMBL/GenBank/DDBJ whole genome shotgun (WGS) entry which is preliminary data.</text>
</comment>
<evidence type="ECO:0000313" key="18">
    <source>
        <dbReference type="Proteomes" id="UP000731465"/>
    </source>
</evidence>
<dbReference type="GO" id="GO:0009002">
    <property type="term" value="F:serine-type D-Ala-D-Ala carboxypeptidase activity"/>
    <property type="evidence" value="ECO:0007669"/>
    <property type="project" value="UniProtKB-EC"/>
</dbReference>
<dbReference type="SUPFAM" id="SSF56519">
    <property type="entry name" value="Penicillin binding protein dimerisation domain"/>
    <property type="match status" value="1"/>
</dbReference>
<dbReference type="Proteomes" id="UP000731465">
    <property type="component" value="Unassembled WGS sequence"/>
</dbReference>
<evidence type="ECO:0000256" key="9">
    <source>
        <dbReference type="ARBA" id="ARBA00022960"/>
    </source>
</evidence>
<evidence type="ECO:0000256" key="3">
    <source>
        <dbReference type="ARBA" id="ARBA00022475"/>
    </source>
</evidence>
<dbReference type="Pfam" id="PF03717">
    <property type="entry name" value="PBP_dimer"/>
    <property type="match status" value="1"/>
</dbReference>
<evidence type="ECO:0000256" key="11">
    <source>
        <dbReference type="ARBA" id="ARBA00022989"/>
    </source>
</evidence>
<evidence type="ECO:0000256" key="1">
    <source>
        <dbReference type="ARBA" id="ARBA00004167"/>
    </source>
</evidence>
<evidence type="ECO:0000313" key="17">
    <source>
        <dbReference type="EMBL" id="MBW7569563.1"/>
    </source>
</evidence>